<accession>A0A0G3H6T9</accession>
<dbReference type="GO" id="GO:0006313">
    <property type="term" value="P:DNA transposition"/>
    <property type="evidence" value="ECO:0007669"/>
    <property type="project" value="InterPro"/>
</dbReference>
<dbReference type="InterPro" id="IPR047654">
    <property type="entry name" value="IS1634_transpos"/>
</dbReference>
<proteinExistence type="predicted"/>
<name>A0A0G3H6T9_9CORY</name>
<dbReference type="STRING" id="571915.CMUST_00725"/>
<dbReference type="InterPro" id="IPR002559">
    <property type="entry name" value="Transposase_11"/>
</dbReference>
<sequence>MVRIRKVRTASGATAVQIVRDVHRRTVVDYHVGSAHNEIELHALLKKARDLLYADQLELDLELPVAGDTEDSLTVESMTARVLLDVFACAWSTLGFDAIYPVDSVFARTVFARVVQPSSKSQVPMVLQRLGLPAVHRNTVSAAVKTAFDEDKYSAFSRACFDFSLARGTVAWVLYDVTTLYFEADREDDLRKVGYSKERRIDPQVVVGLLVDSRGLPLEISCFEGNKAEALTMIDVLNSFRRRHNVENIIVVADAGMISADNCNHLEALGFQFIIGARMSKAPYKMDMPINETGHAIDDGHIVESTKTMGPSTTHRTTRRMVCQYSHKRFANDKHTLAKQRQRAEEIVTGTRKQKRARFVTHTSGRCEFNTDDFEKASQLAGWKGYITNISAEDMSGEQIIATYHDLYEVERSFRMAKSDLQARPMYVRKEDSIRAHLNLVFVALAVARFLQDLTGFSRQKIINILEPLRDVTINTPHGPITIPTKITPEAQEILNKMSY</sequence>
<dbReference type="EMBL" id="CP011542">
    <property type="protein sequence ID" value="AKK06837.1"/>
    <property type="molecule type" value="Genomic_DNA"/>
</dbReference>
<dbReference type="KEGG" id="cmv:CMUST_12660"/>
<dbReference type="PATRIC" id="fig|571915.4.peg.147"/>
<evidence type="ECO:0000313" key="3">
    <source>
        <dbReference type="EMBL" id="AKK04642.1"/>
    </source>
</evidence>
<dbReference type="EMBL" id="CP011542">
    <property type="protein sequence ID" value="AKK04498.1"/>
    <property type="molecule type" value="Genomic_DNA"/>
</dbReference>
<dbReference type="PANTHER" id="PTHR34614">
    <property type="match status" value="1"/>
</dbReference>
<dbReference type="SUPFAM" id="SSF53098">
    <property type="entry name" value="Ribonuclease H-like"/>
    <property type="match status" value="1"/>
</dbReference>
<dbReference type="InterPro" id="IPR012337">
    <property type="entry name" value="RNaseH-like_sf"/>
</dbReference>
<dbReference type="NCBIfam" id="NF033559">
    <property type="entry name" value="transpos_IS1634"/>
    <property type="match status" value="1"/>
</dbReference>
<dbReference type="Pfam" id="PF01609">
    <property type="entry name" value="DDE_Tnp_1"/>
    <property type="match status" value="1"/>
</dbReference>
<evidence type="ECO:0000313" key="4">
    <source>
        <dbReference type="EMBL" id="AKK04892.1"/>
    </source>
</evidence>
<dbReference type="Proteomes" id="UP000035199">
    <property type="component" value="Chromosome"/>
</dbReference>
<feature type="domain" description="Transposase IS4-like" evidence="1">
    <location>
        <begin position="191"/>
        <end position="445"/>
    </location>
</feature>
<dbReference type="GO" id="GO:0004803">
    <property type="term" value="F:transposase activity"/>
    <property type="evidence" value="ECO:0007669"/>
    <property type="project" value="InterPro"/>
</dbReference>
<evidence type="ECO:0000313" key="2">
    <source>
        <dbReference type="EMBL" id="AKK04498.1"/>
    </source>
</evidence>
<evidence type="ECO:0000313" key="6">
    <source>
        <dbReference type="Proteomes" id="UP000035199"/>
    </source>
</evidence>
<protein>
    <submittedName>
        <fullName evidence="5">Transposase family protein</fullName>
    </submittedName>
</protein>
<dbReference type="PANTHER" id="PTHR34614:SF2">
    <property type="entry name" value="TRANSPOSASE IS4-LIKE DOMAIN-CONTAINING PROTEIN"/>
    <property type="match status" value="1"/>
</dbReference>
<organism evidence="5 6">
    <name type="scientific">Corynebacterium mustelae</name>
    <dbReference type="NCBI Taxonomy" id="571915"/>
    <lineage>
        <taxon>Bacteria</taxon>
        <taxon>Bacillati</taxon>
        <taxon>Actinomycetota</taxon>
        <taxon>Actinomycetes</taxon>
        <taxon>Mycobacteriales</taxon>
        <taxon>Corynebacteriaceae</taxon>
        <taxon>Corynebacterium</taxon>
    </lineage>
</organism>
<reference evidence="6" key="2">
    <citation type="submission" date="2015-05" db="EMBL/GenBank/DDBJ databases">
        <title>Complete genome sequence of Corynebacterium mustelae DSM 45274, isolated from various tissues of a male ferret with lethal sepsis.</title>
        <authorList>
            <person name="Ruckert C."/>
            <person name="Albersmeier A."/>
            <person name="Winkler A."/>
            <person name="Tauch A."/>
        </authorList>
    </citation>
    <scope>NUCLEOTIDE SEQUENCE [LARGE SCALE GENOMIC DNA]</scope>
    <source>
        <strain evidence="6">DSM 45274</strain>
    </source>
</reference>
<evidence type="ECO:0000259" key="1">
    <source>
        <dbReference type="Pfam" id="PF01609"/>
    </source>
</evidence>
<reference evidence="5 6" key="1">
    <citation type="journal article" date="2015" name="Genome Announc.">
        <title>Complete Genome Sequence of the Type Strain Corynebacterium mustelae DSM 45274, Isolated from Various Tissues of a Male Ferret with Lethal Sepsis.</title>
        <authorList>
            <person name="Ruckert C."/>
            <person name="Eimer J."/>
            <person name="Winkler A."/>
            <person name="Tauch A."/>
        </authorList>
    </citation>
    <scope>NUCLEOTIDE SEQUENCE [LARGE SCALE GENOMIC DNA]</scope>
    <source>
        <strain evidence="5 6">DSM 45274</strain>
    </source>
</reference>
<dbReference type="AlphaFoldDB" id="A0A0G3H6T9"/>
<dbReference type="EMBL" id="CP011542">
    <property type="protein sequence ID" value="AKK04642.1"/>
    <property type="molecule type" value="Genomic_DNA"/>
</dbReference>
<evidence type="ECO:0000313" key="5">
    <source>
        <dbReference type="EMBL" id="AKK06837.1"/>
    </source>
</evidence>
<dbReference type="EMBL" id="CP011542">
    <property type="protein sequence ID" value="AKK04892.1"/>
    <property type="molecule type" value="Genomic_DNA"/>
</dbReference>
<dbReference type="KEGG" id="cmv:CMUST_00725"/>
<dbReference type="GO" id="GO:0003677">
    <property type="term" value="F:DNA binding"/>
    <property type="evidence" value="ECO:0007669"/>
    <property type="project" value="InterPro"/>
</dbReference>
<dbReference type="KEGG" id="cmv:CMUST_02740"/>
<gene>
    <name evidence="2" type="ORF">CMUST_00725</name>
    <name evidence="3" type="ORF">CMUST_01465</name>
    <name evidence="4" type="ORF">CMUST_02740</name>
    <name evidence="5" type="ORF">CMUST_12660</name>
</gene>
<keyword evidence="6" id="KW-1185">Reference proteome</keyword>
<dbReference type="KEGG" id="cmv:CMUST_01465"/>